<gene>
    <name evidence="2" type="ORF">GXW98_04630</name>
</gene>
<reference evidence="2" key="1">
    <citation type="journal article" date="2020" name="Biotechnol. Biofuels">
        <title>New insights from the biogas microbiome by comprehensive genome-resolved metagenomics of nearly 1600 species originating from multiple anaerobic digesters.</title>
        <authorList>
            <person name="Campanaro S."/>
            <person name="Treu L."/>
            <person name="Rodriguez-R L.M."/>
            <person name="Kovalovszki A."/>
            <person name="Ziels R.M."/>
            <person name="Maus I."/>
            <person name="Zhu X."/>
            <person name="Kougias P.G."/>
            <person name="Basile A."/>
            <person name="Luo G."/>
            <person name="Schluter A."/>
            <person name="Konstantinidis K.T."/>
            <person name="Angelidaki I."/>
        </authorList>
    </citation>
    <scope>NUCLEOTIDE SEQUENCE</scope>
    <source>
        <strain evidence="2">AS01afH2WH_6</strain>
    </source>
</reference>
<comment type="caution">
    <text evidence="2">The sequence shown here is derived from an EMBL/GenBank/DDBJ whole genome shotgun (WGS) entry which is preliminary data.</text>
</comment>
<dbReference type="RefSeq" id="WP_273173432.1">
    <property type="nucleotide sequence ID" value="NZ_JAAXZR010000019.1"/>
</dbReference>
<evidence type="ECO:0000256" key="1">
    <source>
        <dbReference type="SAM" id="SignalP"/>
    </source>
</evidence>
<protein>
    <submittedName>
        <fullName evidence="2">Uncharacterized protein</fullName>
    </submittedName>
</protein>
<feature type="chain" id="PRO_5038029929" evidence="1">
    <location>
        <begin position="21"/>
        <end position="234"/>
    </location>
</feature>
<dbReference type="EMBL" id="JAAXZR010000019">
    <property type="protein sequence ID" value="NLT79557.1"/>
    <property type="molecule type" value="Genomic_DNA"/>
</dbReference>
<evidence type="ECO:0000313" key="2">
    <source>
        <dbReference type="EMBL" id="NLT79557.1"/>
    </source>
</evidence>
<feature type="signal peptide" evidence="1">
    <location>
        <begin position="1"/>
        <end position="20"/>
    </location>
</feature>
<name>A0A971CZA6_9BIFI</name>
<sequence>MKRGLLAAGALLGVFTLITAATLTDFANVNLGSNGFAPASDYNIQVSSSKETALGSIAWVEGDTAAGVNITNDSPTALAMQSMEPGDALTFVIPVRNASEDWASTLSVNFHEVQSSSEALESDPDILDAKDAFIKALELSHCMTDTPLSECDEDGDFSSAVTLTGENTSSAPVELIGDASPLAAFDTADVLYNSGAGNATFVVVKVKLAAGSDLADFIAGDADIQVQFTGESVA</sequence>
<dbReference type="Proteomes" id="UP000767327">
    <property type="component" value="Unassembled WGS sequence"/>
</dbReference>
<proteinExistence type="predicted"/>
<keyword evidence="1" id="KW-0732">Signal</keyword>
<evidence type="ECO:0000313" key="3">
    <source>
        <dbReference type="Proteomes" id="UP000767327"/>
    </source>
</evidence>
<dbReference type="AlphaFoldDB" id="A0A971CZA6"/>
<reference evidence="2" key="2">
    <citation type="submission" date="2020-01" db="EMBL/GenBank/DDBJ databases">
        <authorList>
            <person name="Campanaro S."/>
        </authorList>
    </citation>
    <scope>NUCLEOTIDE SEQUENCE</scope>
    <source>
        <strain evidence="2">AS01afH2WH_6</strain>
    </source>
</reference>
<accession>A0A971CZA6</accession>
<organism evidence="2 3">
    <name type="scientific">Bifidobacterium crudilactis</name>
    <dbReference type="NCBI Taxonomy" id="327277"/>
    <lineage>
        <taxon>Bacteria</taxon>
        <taxon>Bacillati</taxon>
        <taxon>Actinomycetota</taxon>
        <taxon>Actinomycetes</taxon>
        <taxon>Bifidobacteriales</taxon>
        <taxon>Bifidobacteriaceae</taxon>
        <taxon>Bifidobacterium</taxon>
    </lineage>
</organism>